<feature type="compositionally biased region" description="Basic residues" evidence="9">
    <location>
        <begin position="22"/>
        <end position="37"/>
    </location>
</feature>
<evidence type="ECO:0000256" key="5">
    <source>
        <dbReference type="ARBA" id="ARBA00022771"/>
    </source>
</evidence>
<dbReference type="PANTHER" id="PTHR12930">
    <property type="entry name" value="ZINC FINGER PROTEIN 183"/>
    <property type="match status" value="1"/>
</dbReference>
<dbReference type="EMBL" id="MU857633">
    <property type="protein sequence ID" value="KAK4248741.1"/>
    <property type="molecule type" value="Genomic_DNA"/>
</dbReference>
<evidence type="ECO:0000256" key="6">
    <source>
        <dbReference type="ARBA" id="ARBA00022833"/>
    </source>
</evidence>
<dbReference type="InterPro" id="IPR018957">
    <property type="entry name" value="Znf_C3HC4_RING-type"/>
</dbReference>
<dbReference type="GO" id="GO:0005684">
    <property type="term" value="C:U2-type spliceosomal complex"/>
    <property type="evidence" value="ECO:0007669"/>
    <property type="project" value="TreeGrafter"/>
</dbReference>
<evidence type="ECO:0000256" key="4">
    <source>
        <dbReference type="ARBA" id="ARBA00022723"/>
    </source>
</evidence>
<dbReference type="AlphaFoldDB" id="A0AAN7CVN4"/>
<dbReference type="Gene3D" id="3.30.40.10">
    <property type="entry name" value="Zinc/RING finger domain, C3HC4 (zinc finger)"/>
    <property type="match status" value="1"/>
</dbReference>
<dbReference type="PROSITE" id="PS00518">
    <property type="entry name" value="ZF_RING_1"/>
    <property type="match status" value="1"/>
</dbReference>
<evidence type="ECO:0000256" key="3">
    <source>
        <dbReference type="ARBA" id="ARBA00011524"/>
    </source>
</evidence>
<keyword evidence="5 7" id="KW-0863">Zinc-finger</keyword>
<dbReference type="InterPro" id="IPR017907">
    <property type="entry name" value="Znf_RING_CS"/>
</dbReference>
<comment type="similarity">
    <text evidence="2 8">Belongs to the CWC24 family.</text>
</comment>
<keyword evidence="8" id="KW-0508">mRNA splicing</keyword>
<evidence type="ECO:0000256" key="7">
    <source>
        <dbReference type="PROSITE-ProRule" id="PRU00723"/>
    </source>
</evidence>
<dbReference type="GO" id="GO:0008270">
    <property type="term" value="F:zinc ion binding"/>
    <property type="evidence" value="ECO:0007669"/>
    <property type="project" value="UniProtKB-KW"/>
</dbReference>
<dbReference type="Pfam" id="PF00642">
    <property type="entry name" value="zf-CCCH"/>
    <property type="match status" value="1"/>
</dbReference>
<keyword evidence="13" id="KW-1185">Reference proteome</keyword>
<reference evidence="12" key="1">
    <citation type="journal article" date="2023" name="Mol. Phylogenet. Evol.">
        <title>Genome-scale phylogeny and comparative genomics of the fungal order Sordariales.</title>
        <authorList>
            <person name="Hensen N."/>
            <person name="Bonometti L."/>
            <person name="Westerberg I."/>
            <person name="Brannstrom I.O."/>
            <person name="Guillou S."/>
            <person name="Cros-Aarteil S."/>
            <person name="Calhoun S."/>
            <person name="Haridas S."/>
            <person name="Kuo A."/>
            <person name="Mondo S."/>
            <person name="Pangilinan J."/>
            <person name="Riley R."/>
            <person name="LaButti K."/>
            <person name="Andreopoulos B."/>
            <person name="Lipzen A."/>
            <person name="Chen C."/>
            <person name="Yan M."/>
            <person name="Daum C."/>
            <person name="Ng V."/>
            <person name="Clum A."/>
            <person name="Steindorff A."/>
            <person name="Ohm R.A."/>
            <person name="Martin F."/>
            <person name="Silar P."/>
            <person name="Natvig D.O."/>
            <person name="Lalanne C."/>
            <person name="Gautier V."/>
            <person name="Ament-Velasquez S.L."/>
            <person name="Kruys A."/>
            <person name="Hutchinson M.I."/>
            <person name="Powell A.J."/>
            <person name="Barry K."/>
            <person name="Miller A.N."/>
            <person name="Grigoriev I.V."/>
            <person name="Debuchy R."/>
            <person name="Gladieux P."/>
            <person name="Hiltunen Thoren M."/>
            <person name="Johannesson H."/>
        </authorList>
    </citation>
    <scope>NUCLEOTIDE SEQUENCE</scope>
    <source>
        <strain evidence="12">CBS 359.72</strain>
    </source>
</reference>
<keyword evidence="4 7" id="KW-0479">Metal-binding</keyword>
<keyword evidence="8" id="KW-0507">mRNA processing</keyword>
<dbReference type="Gene3D" id="4.10.1000.10">
    <property type="entry name" value="Zinc finger, CCCH-type"/>
    <property type="match status" value="1"/>
</dbReference>
<keyword evidence="8" id="KW-0747">Spliceosome</keyword>
<dbReference type="InterPro" id="IPR039971">
    <property type="entry name" value="CWC24-like"/>
</dbReference>
<organism evidence="12 13">
    <name type="scientific">Corynascus novoguineensis</name>
    <dbReference type="NCBI Taxonomy" id="1126955"/>
    <lineage>
        <taxon>Eukaryota</taxon>
        <taxon>Fungi</taxon>
        <taxon>Dikarya</taxon>
        <taxon>Ascomycota</taxon>
        <taxon>Pezizomycotina</taxon>
        <taxon>Sordariomycetes</taxon>
        <taxon>Sordariomycetidae</taxon>
        <taxon>Sordariales</taxon>
        <taxon>Chaetomiaceae</taxon>
        <taxon>Corynascus</taxon>
    </lineage>
</organism>
<comment type="subcellular location">
    <subcellularLocation>
        <location evidence="8">Nucleus</location>
    </subcellularLocation>
</comment>
<evidence type="ECO:0000256" key="1">
    <source>
        <dbReference type="ARBA" id="ARBA00003777"/>
    </source>
</evidence>
<evidence type="ECO:0000256" key="2">
    <source>
        <dbReference type="ARBA" id="ARBA00009161"/>
    </source>
</evidence>
<evidence type="ECO:0000313" key="12">
    <source>
        <dbReference type="EMBL" id="KAK4248741.1"/>
    </source>
</evidence>
<comment type="caution">
    <text evidence="12">The sequence shown here is derived from an EMBL/GenBank/DDBJ whole genome shotgun (WGS) entry which is preliminary data.</text>
</comment>
<dbReference type="PROSITE" id="PS50089">
    <property type="entry name" value="ZF_RING_2"/>
    <property type="match status" value="1"/>
</dbReference>
<feature type="domain" description="RING-type" evidence="10">
    <location>
        <begin position="282"/>
        <end position="319"/>
    </location>
</feature>
<evidence type="ECO:0000259" key="10">
    <source>
        <dbReference type="PROSITE" id="PS50089"/>
    </source>
</evidence>
<dbReference type="Proteomes" id="UP001303647">
    <property type="component" value="Unassembled WGS sequence"/>
</dbReference>
<dbReference type="SUPFAM" id="SSF90229">
    <property type="entry name" value="CCCH zinc finger"/>
    <property type="match status" value="1"/>
</dbReference>
<proteinExistence type="inferred from homology"/>
<dbReference type="CDD" id="cd16539">
    <property type="entry name" value="RING-HC_RNF113A_B"/>
    <property type="match status" value="1"/>
</dbReference>
<dbReference type="GO" id="GO:0003677">
    <property type="term" value="F:DNA binding"/>
    <property type="evidence" value="ECO:0007669"/>
    <property type="project" value="UniProtKB-UniRule"/>
</dbReference>
<dbReference type="InterPro" id="IPR013083">
    <property type="entry name" value="Znf_RING/FYVE/PHD"/>
</dbReference>
<dbReference type="SMART" id="SM00356">
    <property type="entry name" value="ZnF_C3H1"/>
    <property type="match status" value="1"/>
</dbReference>
<evidence type="ECO:0000313" key="13">
    <source>
        <dbReference type="Proteomes" id="UP001303647"/>
    </source>
</evidence>
<keyword evidence="6 7" id="KW-0862">Zinc</keyword>
<feature type="region of interest" description="Disordered" evidence="9">
    <location>
        <begin position="344"/>
        <end position="374"/>
    </location>
</feature>
<dbReference type="Pfam" id="PF00097">
    <property type="entry name" value="zf-C3HC4"/>
    <property type="match status" value="1"/>
</dbReference>
<feature type="compositionally biased region" description="Basic and acidic residues" evidence="9">
    <location>
        <begin position="1"/>
        <end position="10"/>
    </location>
</feature>
<accession>A0AAN7CVN4</accession>
<evidence type="ECO:0000256" key="8">
    <source>
        <dbReference type="RuleBase" id="RU367110"/>
    </source>
</evidence>
<dbReference type="InterPro" id="IPR036855">
    <property type="entry name" value="Znf_CCCH_sf"/>
</dbReference>
<keyword evidence="8" id="KW-0238">DNA-binding</keyword>
<evidence type="ECO:0000256" key="9">
    <source>
        <dbReference type="SAM" id="MobiDB-lite"/>
    </source>
</evidence>
<sequence>MVDTETKAGDEQPAPIAPVAIFKKRGAKGKANLRKRPATPPPAADSDDSDFSSSEDESGQRIKRRKRNPGAVVAASSKNTAAAGKNSEDLAPTVFEADRNLSLDTGKREATKQSNWYDEEADGALSARNLLGTTRAMKKGTSNNAASEQQSDGTYKGLANQTSYIQRNPDAPRRAATVGPIRAPTNIRTITITDMAPDVCKDYKTTGFCGFGDSCKFLHAREDYAHGWQLDREWENVTKGKKVLGGTIVASADRKMAGGGSNNEDDADEAEAAMLENIPFACIICRGPYKAPVVTRCGHYFCEGCALKRYRRDPSCAACGAGTNGVFNSAKKLQKLLDKKRERAAKKRQEAIEAGEEVSEEEEEEDRLEAGDGD</sequence>
<dbReference type="InterPro" id="IPR000571">
    <property type="entry name" value="Znf_CCCH"/>
</dbReference>
<reference evidence="12" key="2">
    <citation type="submission" date="2023-05" db="EMBL/GenBank/DDBJ databases">
        <authorList>
            <consortium name="Lawrence Berkeley National Laboratory"/>
            <person name="Steindorff A."/>
            <person name="Hensen N."/>
            <person name="Bonometti L."/>
            <person name="Westerberg I."/>
            <person name="Brannstrom I.O."/>
            <person name="Guillou S."/>
            <person name="Cros-Aarteil S."/>
            <person name="Calhoun S."/>
            <person name="Haridas S."/>
            <person name="Kuo A."/>
            <person name="Mondo S."/>
            <person name="Pangilinan J."/>
            <person name="Riley R."/>
            <person name="Labutti K."/>
            <person name="Andreopoulos B."/>
            <person name="Lipzen A."/>
            <person name="Chen C."/>
            <person name="Yanf M."/>
            <person name="Daum C."/>
            <person name="Ng V."/>
            <person name="Clum A."/>
            <person name="Ohm R."/>
            <person name="Martin F."/>
            <person name="Silar P."/>
            <person name="Natvig D."/>
            <person name="Lalanne C."/>
            <person name="Gautier V."/>
            <person name="Ament-Velasquez S.L."/>
            <person name="Kruys A."/>
            <person name="Hutchinson M.I."/>
            <person name="Powell A.J."/>
            <person name="Barry K."/>
            <person name="Miller A.N."/>
            <person name="Grigoriev I.V."/>
            <person name="Debuchy R."/>
            <person name="Gladieux P."/>
            <person name="Thoren M.H."/>
            <person name="Johannesson H."/>
        </authorList>
    </citation>
    <scope>NUCLEOTIDE SEQUENCE</scope>
    <source>
        <strain evidence="12">CBS 359.72</strain>
    </source>
</reference>
<feature type="domain" description="C3H1-type" evidence="11">
    <location>
        <begin position="194"/>
        <end position="222"/>
    </location>
</feature>
<feature type="region of interest" description="Disordered" evidence="9">
    <location>
        <begin position="1"/>
        <end position="91"/>
    </location>
</feature>
<dbReference type="SUPFAM" id="SSF57850">
    <property type="entry name" value="RING/U-box"/>
    <property type="match status" value="1"/>
</dbReference>
<dbReference type="PANTHER" id="PTHR12930:SF0">
    <property type="entry name" value="RING FINGER PROTEIN 113B"/>
    <property type="match status" value="1"/>
</dbReference>
<feature type="zinc finger region" description="C3H1-type" evidence="7">
    <location>
        <begin position="194"/>
        <end position="222"/>
    </location>
</feature>
<feature type="compositionally biased region" description="Acidic residues" evidence="9">
    <location>
        <begin position="353"/>
        <end position="374"/>
    </location>
</feature>
<dbReference type="GO" id="GO:0034247">
    <property type="term" value="P:snoRNA splicing"/>
    <property type="evidence" value="ECO:0007669"/>
    <property type="project" value="TreeGrafter"/>
</dbReference>
<evidence type="ECO:0000259" key="11">
    <source>
        <dbReference type="PROSITE" id="PS50103"/>
    </source>
</evidence>
<feature type="compositionally biased region" description="Acidic residues" evidence="9">
    <location>
        <begin position="45"/>
        <end position="57"/>
    </location>
</feature>
<dbReference type="FunFam" id="3.30.40.10:FF:000045">
    <property type="entry name" value="RING finger protein 113A"/>
    <property type="match status" value="1"/>
</dbReference>
<keyword evidence="8" id="KW-0539">Nucleus</keyword>
<dbReference type="InterPro" id="IPR001841">
    <property type="entry name" value="Znf_RING"/>
</dbReference>
<protein>
    <recommendedName>
        <fullName evidence="8">Pre-mRNA-splicing factor CWC24</fullName>
    </recommendedName>
</protein>
<dbReference type="PROSITE" id="PS50103">
    <property type="entry name" value="ZF_C3H1"/>
    <property type="match status" value="1"/>
</dbReference>
<comment type="subunit">
    <text evidence="3 8">Associated with the spliceosome.</text>
</comment>
<name>A0AAN7CVN4_9PEZI</name>
<gene>
    <name evidence="12" type="ORF">C7999DRAFT_30856</name>
</gene>
<dbReference type="GO" id="GO:0006397">
    <property type="term" value="P:mRNA processing"/>
    <property type="evidence" value="ECO:0007669"/>
    <property type="project" value="UniProtKB-KW"/>
</dbReference>
<comment type="function">
    <text evidence="1 8">Involved in pre-mRNA splicing.</text>
</comment>
<dbReference type="SMART" id="SM00184">
    <property type="entry name" value="RING"/>
    <property type="match status" value="1"/>
</dbReference>